<accession>A0A2M8QCA0</accession>
<dbReference type="PANTHER" id="PTHR23132:SF23">
    <property type="entry name" value="D-ALANINE--D-ALANINE LIGASE B"/>
    <property type="match status" value="1"/>
</dbReference>
<dbReference type="InterPro" id="IPR000291">
    <property type="entry name" value="D-Ala_lig_Van_CS"/>
</dbReference>
<dbReference type="GO" id="GO:0009252">
    <property type="term" value="P:peptidoglycan biosynthetic process"/>
    <property type="evidence" value="ECO:0007669"/>
    <property type="project" value="UniProtKB-KW"/>
</dbReference>
<evidence type="ECO:0000259" key="11">
    <source>
        <dbReference type="PROSITE" id="PS50975"/>
    </source>
</evidence>
<dbReference type="PROSITE" id="PS50975">
    <property type="entry name" value="ATP_GRASP"/>
    <property type="match status" value="1"/>
</dbReference>
<comment type="caution">
    <text evidence="12">The sequence shown here is derived from an EMBL/GenBank/DDBJ whole genome shotgun (WGS) entry which is preliminary data.</text>
</comment>
<dbReference type="Proteomes" id="UP000230790">
    <property type="component" value="Unassembled WGS sequence"/>
</dbReference>
<organism evidence="12 13">
    <name type="scientific">Candidatus Thermofonsia Clade 3 bacterium</name>
    <dbReference type="NCBI Taxonomy" id="2364212"/>
    <lineage>
        <taxon>Bacteria</taxon>
        <taxon>Bacillati</taxon>
        <taxon>Chloroflexota</taxon>
        <taxon>Candidatus Thermofontia</taxon>
        <taxon>Candidatus Thermofonsia Clade 3</taxon>
    </lineage>
</organism>
<comment type="subcellular location">
    <subcellularLocation>
        <location evidence="1">Cytoplasm</location>
    </subcellularLocation>
</comment>
<evidence type="ECO:0000256" key="8">
    <source>
        <dbReference type="ARBA" id="ARBA00022984"/>
    </source>
</evidence>
<dbReference type="InterPro" id="IPR016185">
    <property type="entry name" value="PreATP-grasp_dom_sf"/>
</dbReference>
<evidence type="ECO:0000313" key="12">
    <source>
        <dbReference type="EMBL" id="PJF47417.1"/>
    </source>
</evidence>
<dbReference type="GO" id="GO:0005737">
    <property type="term" value="C:cytoplasm"/>
    <property type="evidence" value="ECO:0007669"/>
    <property type="project" value="UniProtKB-SubCell"/>
</dbReference>
<name>A0A2M8QCA0_9CHLR</name>
<evidence type="ECO:0000313" key="13">
    <source>
        <dbReference type="Proteomes" id="UP000230790"/>
    </source>
</evidence>
<evidence type="ECO:0000256" key="10">
    <source>
        <dbReference type="PROSITE-ProRule" id="PRU00409"/>
    </source>
</evidence>
<dbReference type="AlphaFoldDB" id="A0A2M8QCA0"/>
<dbReference type="InterPro" id="IPR011095">
    <property type="entry name" value="Dala_Dala_lig_C"/>
</dbReference>
<dbReference type="Gene3D" id="3.30.470.20">
    <property type="entry name" value="ATP-grasp fold, B domain"/>
    <property type="match status" value="1"/>
</dbReference>
<keyword evidence="3" id="KW-0963">Cytoplasm</keyword>
<evidence type="ECO:0000256" key="1">
    <source>
        <dbReference type="ARBA" id="ARBA00004496"/>
    </source>
</evidence>
<keyword evidence="5 10" id="KW-0547">Nucleotide-binding</keyword>
<gene>
    <name evidence="12" type="ORF">CUN48_08820</name>
</gene>
<feature type="domain" description="ATP-grasp" evidence="11">
    <location>
        <begin position="166"/>
        <end position="374"/>
    </location>
</feature>
<evidence type="ECO:0000256" key="5">
    <source>
        <dbReference type="ARBA" id="ARBA00022741"/>
    </source>
</evidence>
<dbReference type="InterPro" id="IPR011761">
    <property type="entry name" value="ATP-grasp"/>
</dbReference>
<evidence type="ECO:0000256" key="7">
    <source>
        <dbReference type="ARBA" id="ARBA00022960"/>
    </source>
</evidence>
<comment type="similarity">
    <text evidence="2">Belongs to the D-alanine--D-alanine ligase family.</text>
</comment>
<dbReference type="GO" id="GO:0008360">
    <property type="term" value="P:regulation of cell shape"/>
    <property type="evidence" value="ECO:0007669"/>
    <property type="project" value="UniProtKB-KW"/>
</dbReference>
<evidence type="ECO:0000256" key="2">
    <source>
        <dbReference type="ARBA" id="ARBA00010871"/>
    </source>
</evidence>
<dbReference type="EMBL" id="PGTN01000050">
    <property type="protein sequence ID" value="PJF47417.1"/>
    <property type="molecule type" value="Genomic_DNA"/>
</dbReference>
<dbReference type="SUPFAM" id="SSF56059">
    <property type="entry name" value="Glutathione synthetase ATP-binding domain-like"/>
    <property type="match status" value="1"/>
</dbReference>
<dbReference type="Gene3D" id="3.30.1490.20">
    <property type="entry name" value="ATP-grasp fold, A domain"/>
    <property type="match status" value="1"/>
</dbReference>
<dbReference type="Pfam" id="PF07478">
    <property type="entry name" value="Dala_Dala_lig_C"/>
    <property type="match status" value="1"/>
</dbReference>
<dbReference type="InterPro" id="IPR013815">
    <property type="entry name" value="ATP_grasp_subdomain_1"/>
</dbReference>
<sequence length="382" mass="42319">MAASSQQAEAEIAPAETTTNGYCEMRGTAGLSLWFTPNAYRTAHGMPAARTYRIALLVNLARNAPPIHRSSTPPDIWAELDSDKNVESYAQALRQAGHEVLVREGDAYLASWLDEVRPDICFNTCEGFGGDSREAQVPALLEMIGARYTGPTPLAAAITQDKPTTKRILRSYGMPTPHFQVFHTPDDPLRHTLRFPLFVKPAHEGTGIGVHNESVVHNERQLRDRVAWTIAAYQQPALVETYIAGRDITCGLVGNGHDVHFFPIAEVDFSGYPPELLPIYGSVQKVELDHLYRNKCPAPLGGALTRKIRRLTHQTFLVTGCRDFARVDFRLDEQNRPFILEINALPGIAPRSDLTLMAEAEGWTHGDLVRAVLNAGLKRYGM</sequence>
<evidence type="ECO:0000256" key="4">
    <source>
        <dbReference type="ARBA" id="ARBA00022598"/>
    </source>
</evidence>
<dbReference type="GO" id="GO:0008716">
    <property type="term" value="F:D-alanine-D-alanine ligase activity"/>
    <property type="evidence" value="ECO:0007669"/>
    <property type="project" value="InterPro"/>
</dbReference>
<evidence type="ECO:0000256" key="3">
    <source>
        <dbReference type="ARBA" id="ARBA00022490"/>
    </source>
</evidence>
<reference evidence="12 13" key="1">
    <citation type="submission" date="2017-11" db="EMBL/GenBank/DDBJ databases">
        <title>Evolution of Phototrophy in the Chloroflexi Phylum Driven by Horizontal Gene Transfer.</title>
        <authorList>
            <person name="Ward L.M."/>
            <person name="Hemp J."/>
            <person name="Shih P.M."/>
            <person name="Mcglynn S.E."/>
            <person name="Fischer W."/>
        </authorList>
    </citation>
    <scope>NUCLEOTIDE SEQUENCE [LARGE SCALE GENOMIC DNA]</scope>
    <source>
        <strain evidence="12">JP3_7</strain>
    </source>
</reference>
<protein>
    <recommendedName>
        <fullName evidence="11">ATP-grasp domain-containing protein</fullName>
    </recommendedName>
</protein>
<keyword evidence="6 10" id="KW-0067">ATP-binding</keyword>
<evidence type="ECO:0000256" key="9">
    <source>
        <dbReference type="ARBA" id="ARBA00023316"/>
    </source>
</evidence>
<dbReference type="PROSITE" id="PS00844">
    <property type="entry name" value="DALA_DALA_LIGASE_2"/>
    <property type="match status" value="1"/>
</dbReference>
<keyword evidence="8" id="KW-0573">Peptidoglycan synthesis</keyword>
<keyword evidence="9" id="KW-0961">Cell wall biogenesis/degradation</keyword>
<keyword evidence="4" id="KW-0436">Ligase</keyword>
<dbReference type="GO" id="GO:0046872">
    <property type="term" value="F:metal ion binding"/>
    <property type="evidence" value="ECO:0007669"/>
    <property type="project" value="InterPro"/>
</dbReference>
<proteinExistence type="inferred from homology"/>
<dbReference type="PANTHER" id="PTHR23132">
    <property type="entry name" value="D-ALANINE--D-ALANINE LIGASE"/>
    <property type="match status" value="1"/>
</dbReference>
<keyword evidence="7" id="KW-0133">Cell shape</keyword>
<dbReference type="SUPFAM" id="SSF52440">
    <property type="entry name" value="PreATP-grasp domain"/>
    <property type="match status" value="1"/>
</dbReference>
<dbReference type="GO" id="GO:0071555">
    <property type="term" value="P:cell wall organization"/>
    <property type="evidence" value="ECO:0007669"/>
    <property type="project" value="UniProtKB-KW"/>
</dbReference>
<dbReference type="GO" id="GO:0005524">
    <property type="term" value="F:ATP binding"/>
    <property type="evidence" value="ECO:0007669"/>
    <property type="project" value="UniProtKB-UniRule"/>
</dbReference>
<evidence type="ECO:0000256" key="6">
    <source>
        <dbReference type="ARBA" id="ARBA00022840"/>
    </source>
</evidence>